<evidence type="ECO:0000313" key="3">
    <source>
        <dbReference type="EMBL" id="OGI42349.1"/>
    </source>
</evidence>
<dbReference type="STRING" id="1817758.A2150_08075"/>
<protein>
    <submittedName>
        <fullName evidence="3">MazE family transcriptional regulator</fullName>
    </submittedName>
</protein>
<dbReference type="PROSITE" id="PS51740">
    <property type="entry name" value="SPOVT_ABRB"/>
    <property type="match status" value="1"/>
</dbReference>
<sequence>MKTNIIRIGNSRGLRLPKTLLAQCKLEEAVEIEVEDNRLVIRPVAAPRAGWNEAFAAMAARGDDALLDRDALKPTDWDKAEWRW</sequence>
<dbReference type="InterPro" id="IPR007159">
    <property type="entry name" value="SpoVT-AbrB_dom"/>
</dbReference>
<accession>A0A1F6TB93</accession>
<dbReference type="InterPro" id="IPR037914">
    <property type="entry name" value="SpoVT-AbrB_sf"/>
</dbReference>
<reference evidence="3 4" key="1">
    <citation type="journal article" date="2016" name="Nat. Commun.">
        <title>Thousands of microbial genomes shed light on interconnected biogeochemical processes in an aquifer system.</title>
        <authorList>
            <person name="Anantharaman K."/>
            <person name="Brown C.T."/>
            <person name="Hug L.A."/>
            <person name="Sharon I."/>
            <person name="Castelle C.J."/>
            <person name="Probst A.J."/>
            <person name="Thomas B.C."/>
            <person name="Singh A."/>
            <person name="Wilkins M.J."/>
            <person name="Karaoz U."/>
            <person name="Brodie E.L."/>
            <person name="Williams K.H."/>
            <person name="Hubbard S.S."/>
            <person name="Banfield J.F."/>
        </authorList>
    </citation>
    <scope>NUCLEOTIDE SEQUENCE [LARGE SCALE GENOMIC DNA]</scope>
</reference>
<dbReference type="SUPFAM" id="SSF89447">
    <property type="entry name" value="AbrB/MazE/MraZ-like"/>
    <property type="match status" value="1"/>
</dbReference>
<dbReference type="Gene3D" id="2.10.260.10">
    <property type="match status" value="1"/>
</dbReference>
<dbReference type="GO" id="GO:0003677">
    <property type="term" value="F:DNA binding"/>
    <property type="evidence" value="ECO:0007669"/>
    <property type="project" value="UniProtKB-UniRule"/>
</dbReference>
<gene>
    <name evidence="3" type="ORF">A2150_08075</name>
</gene>
<organism evidence="3 4">
    <name type="scientific">Candidatus Muproteobacteria bacterium RBG_16_64_11</name>
    <dbReference type="NCBI Taxonomy" id="1817758"/>
    <lineage>
        <taxon>Bacteria</taxon>
        <taxon>Pseudomonadati</taxon>
        <taxon>Pseudomonadota</taxon>
        <taxon>Candidatus Muproteobacteria</taxon>
    </lineage>
</organism>
<evidence type="ECO:0000256" key="1">
    <source>
        <dbReference type="PROSITE-ProRule" id="PRU01076"/>
    </source>
</evidence>
<dbReference type="EMBL" id="MFSS01000092">
    <property type="protein sequence ID" value="OGI42349.1"/>
    <property type="molecule type" value="Genomic_DNA"/>
</dbReference>
<dbReference type="AlphaFoldDB" id="A0A1F6TB93"/>
<evidence type="ECO:0000313" key="4">
    <source>
        <dbReference type="Proteomes" id="UP000177925"/>
    </source>
</evidence>
<keyword evidence="1" id="KW-0238">DNA-binding</keyword>
<name>A0A1F6TB93_9PROT</name>
<feature type="domain" description="SpoVT-AbrB" evidence="2">
    <location>
        <begin position="3"/>
        <end position="46"/>
    </location>
</feature>
<evidence type="ECO:0000259" key="2">
    <source>
        <dbReference type="PROSITE" id="PS51740"/>
    </source>
</evidence>
<proteinExistence type="predicted"/>
<dbReference type="Pfam" id="PF04014">
    <property type="entry name" value="MazE_antitoxin"/>
    <property type="match status" value="1"/>
</dbReference>
<dbReference type="Proteomes" id="UP000177925">
    <property type="component" value="Unassembled WGS sequence"/>
</dbReference>
<dbReference type="SMART" id="SM00966">
    <property type="entry name" value="SpoVT_AbrB"/>
    <property type="match status" value="1"/>
</dbReference>
<comment type="caution">
    <text evidence="3">The sequence shown here is derived from an EMBL/GenBank/DDBJ whole genome shotgun (WGS) entry which is preliminary data.</text>
</comment>